<feature type="domain" description="Ubiquitin-like protease family profile" evidence="6">
    <location>
        <begin position="1031"/>
        <end position="1211"/>
    </location>
</feature>
<dbReference type="EMBL" id="MU858100">
    <property type="protein sequence ID" value="KAK4214006.1"/>
    <property type="molecule type" value="Genomic_DNA"/>
</dbReference>
<protein>
    <recommendedName>
        <fullName evidence="6">Ubiquitin-like protease family profile domain-containing protein</fullName>
    </recommendedName>
</protein>
<feature type="region of interest" description="Disordered" evidence="5">
    <location>
        <begin position="787"/>
        <end position="809"/>
    </location>
</feature>
<feature type="region of interest" description="Disordered" evidence="5">
    <location>
        <begin position="945"/>
        <end position="989"/>
    </location>
</feature>
<accession>A0AAN6Y9T5</accession>
<dbReference type="PROSITE" id="PS50600">
    <property type="entry name" value="ULP_PROTEASE"/>
    <property type="match status" value="1"/>
</dbReference>
<dbReference type="GO" id="GO:0016929">
    <property type="term" value="F:deSUMOylase activity"/>
    <property type="evidence" value="ECO:0007669"/>
    <property type="project" value="TreeGrafter"/>
</dbReference>
<dbReference type="InterPro" id="IPR038765">
    <property type="entry name" value="Papain-like_cys_pep_sf"/>
</dbReference>
<dbReference type="SUPFAM" id="SSF54001">
    <property type="entry name" value="Cysteine proteinases"/>
    <property type="match status" value="1"/>
</dbReference>
<sequence>MAPRAPTPRTTRNSRGLRATTTEPPRSSVRADPLDRHPVEENPPPATPAPSGPSPIAALGRRSISPIYSAPPSPLSLSHFAQVTAHPSLSPLPEAQVTAPPQIIITPATPRGTVSSLPVIPVKKASPPIGLAKRETTGKSLAFKLRLERARFLRRLTSRDTGSRVCKETRKRRGANFARELFTADKNDRFMTDCTCSSPVVYDTKEAAANGAGRLRFFEDSDGKLDVLYRKHDPSFKCKCGRKLLPIYGNLLTEPVGKAPGLLNQNGKRPAEDSEVDLLAQTTGEFERVIPSLSERAPRHQSALRLQTLKRRSMSYLTQLKHRLQNMGNSFFTFLGRPFSQQSGRDHSVVERRHVDPEHKSVVAKRYKRQHCIPVTGNDGPAVEPSELPHLEWRKDPLEWIGQSMVDDILREFARHSETIKGGGVATGLTAADVRSNIQPGQDLELSLWFHDFFLQVQGNGILNEPRHRQELAYAETTRKYLVGLQSIHKFMETIYSPEEFDKIRTLYPTPKTPFIYSPEEFDKIRTESPTPEAPFRPLGDIWFRNQCQQTAKFLNWFLQSNRQLSAPLQEAISKIIMDANALHKQELPLSYAAHTGRLIHPDMPELHGRFPTPVLDEIPVDEITIDHDYDLKYPDSQAKSKPSQRAVLKPKSILKDLYFPDPLSSQRVSAPEKRRKLPFESPTATYLPPHHIPRTQQNSIQVELEREKRQAECEVATTLNEGKTPLPGRVDLHVVTTTHERLGLPTPSNYACAELGGKKNAQEDDERLKLRFHASEYKDLLDEMRREDGKPKRRFPDPPRAMDVDDTFPENPERIQIQLPLVAPTIRTLYGPLSAAEESRFDHRHKKESNELDWIIPGERLEQNIEPEVPRLSASLKKPTKKLVTSEDRKKAIDRFLDEDDSFKVSASPLAQALEISTQKLDELDINRQIREEFAEALARQVKEREQREIQRKAEEERKRREEERRRVEEERRRAEEERRRVADARRRKEAAQYAQLTGLRPPARSMITPLTSEWNERVTRASQANPNAELTTTPDGNPLRRQDFAERLLPPTAWLNDNIIIGSILYVAQYINDSAGVNSKQNPKCAAMTSYFWPRLQQHGLNSCARLMRLAGIRKENFLDIDTILVPICEHSHWTLGVVCPSRRTVSHIDSMRAGGSHQVVVDRLLDWVKATLGDAFVEADWNKITYRTPLQTNGYDCGVFTITNAICLALGVDPKESYSERELTLQRRRLAAILLNGGFKGDLTLAGL</sequence>
<feature type="compositionally biased region" description="Pro residues" evidence="5">
    <location>
        <begin position="41"/>
        <end position="53"/>
    </location>
</feature>
<organism evidence="7 8">
    <name type="scientific">Rhypophila decipiens</name>
    <dbReference type="NCBI Taxonomy" id="261697"/>
    <lineage>
        <taxon>Eukaryota</taxon>
        <taxon>Fungi</taxon>
        <taxon>Dikarya</taxon>
        <taxon>Ascomycota</taxon>
        <taxon>Pezizomycotina</taxon>
        <taxon>Sordariomycetes</taxon>
        <taxon>Sordariomycetidae</taxon>
        <taxon>Sordariales</taxon>
        <taxon>Naviculisporaceae</taxon>
        <taxon>Rhypophila</taxon>
    </lineage>
</organism>
<evidence type="ECO:0000256" key="4">
    <source>
        <dbReference type="ARBA" id="ARBA00022807"/>
    </source>
</evidence>
<gene>
    <name evidence="7" type="ORF">QBC37DRAFT_373397</name>
</gene>
<evidence type="ECO:0000256" key="5">
    <source>
        <dbReference type="SAM" id="MobiDB-lite"/>
    </source>
</evidence>
<keyword evidence="2" id="KW-0645">Protease</keyword>
<keyword evidence="3" id="KW-0378">Hydrolase</keyword>
<dbReference type="AlphaFoldDB" id="A0AAN6Y9T5"/>
<feature type="compositionally biased region" description="Basic and acidic residues" evidence="5">
    <location>
        <begin position="787"/>
        <end position="804"/>
    </location>
</feature>
<keyword evidence="8" id="KW-1185">Reference proteome</keyword>
<reference evidence="7" key="1">
    <citation type="journal article" date="2023" name="Mol. Phylogenet. Evol.">
        <title>Genome-scale phylogeny and comparative genomics of the fungal order Sordariales.</title>
        <authorList>
            <person name="Hensen N."/>
            <person name="Bonometti L."/>
            <person name="Westerberg I."/>
            <person name="Brannstrom I.O."/>
            <person name="Guillou S."/>
            <person name="Cros-Aarteil S."/>
            <person name="Calhoun S."/>
            <person name="Haridas S."/>
            <person name="Kuo A."/>
            <person name="Mondo S."/>
            <person name="Pangilinan J."/>
            <person name="Riley R."/>
            <person name="LaButti K."/>
            <person name="Andreopoulos B."/>
            <person name="Lipzen A."/>
            <person name="Chen C."/>
            <person name="Yan M."/>
            <person name="Daum C."/>
            <person name="Ng V."/>
            <person name="Clum A."/>
            <person name="Steindorff A."/>
            <person name="Ohm R.A."/>
            <person name="Martin F."/>
            <person name="Silar P."/>
            <person name="Natvig D.O."/>
            <person name="Lalanne C."/>
            <person name="Gautier V."/>
            <person name="Ament-Velasquez S.L."/>
            <person name="Kruys A."/>
            <person name="Hutchinson M.I."/>
            <person name="Powell A.J."/>
            <person name="Barry K."/>
            <person name="Miller A.N."/>
            <person name="Grigoriev I.V."/>
            <person name="Debuchy R."/>
            <person name="Gladieux P."/>
            <person name="Hiltunen Thoren M."/>
            <person name="Johannesson H."/>
        </authorList>
    </citation>
    <scope>NUCLEOTIDE SEQUENCE</scope>
    <source>
        <strain evidence="7">PSN293</strain>
    </source>
</reference>
<dbReference type="GO" id="GO:0016926">
    <property type="term" value="P:protein desumoylation"/>
    <property type="evidence" value="ECO:0007669"/>
    <property type="project" value="TreeGrafter"/>
</dbReference>
<evidence type="ECO:0000256" key="1">
    <source>
        <dbReference type="ARBA" id="ARBA00005234"/>
    </source>
</evidence>
<dbReference type="InterPro" id="IPR003653">
    <property type="entry name" value="Peptidase_C48_C"/>
</dbReference>
<evidence type="ECO:0000259" key="6">
    <source>
        <dbReference type="PROSITE" id="PS50600"/>
    </source>
</evidence>
<dbReference type="GO" id="GO:0006508">
    <property type="term" value="P:proteolysis"/>
    <property type="evidence" value="ECO:0007669"/>
    <property type="project" value="UniProtKB-KW"/>
</dbReference>
<comment type="caution">
    <text evidence="7">The sequence shown here is derived from an EMBL/GenBank/DDBJ whole genome shotgun (WGS) entry which is preliminary data.</text>
</comment>
<name>A0AAN6Y9T5_9PEZI</name>
<feature type="region of interest" description="Disordered" evidence="5">
    <location>
        <begin position="1"/>
        <end position="59"/>
    </location>
</feature>
<keyword evidence="4" id="KW-0788">Thiol protease</keyword>
<evidence type="ECO:0000313" key="7">
    <source>
        <dbReference type="EMBL" id="KAK4214006.1"/>
    </source>
</evidence>
<dbReference type="GO" id="GO:0005634">
    <property type="term" value="C:nucleus"/>
    <property type="evidence" value="ECO:0007669"/>
    <property type="project" value="TreeGrafter"/>
</dbReference>
<comment type="similarity">
    <text evidence="1">Belongs to the peptidase C48 family.</text>
</comment>
<reference evidence="7" key="2">
    <citation type="submission" date="2023-05" db="EMBL/GenBank/DDBJ databases">
        <authorList>
            <consortium name="Lawrence Berkeley National Laboratory"/>
            <person name="Steindorff A."/>
            <person name="Hensen N."/>
            <person name="Bonometti L."/>
            <person name="Westerberg I."/>
            <person name="Brannstrom I.O."/>
            <person name="Guillou S."/>
            <person name="Cros-Aarteil S."/>
            <person name="Calhoun S."/>
            <person name="Haridas S."/>
            <person name="Kuo A."/>
            <person name="Mondo S."/>
            <person name="Pangilinan J."/>
            <person name="Riley R."/>
            <person name="Labutti K."/>
            <person name="Andreopoulos B."/>
            <person name="Lipzen A."/>
            <person name="Chen C."/>
            <person name="Yanf M."/>
            <person name="Daum C."/>
            <person name="Ng V."/>
            <person name="Clum A."/>
            <person name="Ohm R."/>
            <person name="Martin F."/>
            <person name="Silar P."/>
            <person name="Natvig D."/>
            <person name="Lalanne C."/>
            <person name="Gautier V."/>
            <person name="Ament-Velasquez S.L."/>
            <person name="Kruys A."/>
            <person name="Hutchinson M.I."/>
            <person name="Powell A.J."/>
            <person name="Barry K."/>
            <person name="Miller A.N."/>
            <person name="Grigoriev I.V."/>
            <person name="Debuchy R."/>
            <person name="Gladieux P."/>
            <person name="Thoren M.H."/>
            <person name="Johannesson H."/>
        </authorList>
    </citation>
    <scope>NUCLEOTIDE SEQUENCE</scope>
    <source>
        <strain evidence="7">PSN293</strain>
    </source>
</reference>
<feature type="compositionally biased region" description="Polar residues" evidence="5">
    <location>
        <begin position="8"/>
        <end position="25"/>
    </location>
</feature>
<dbReference type="Proteomes" id="UP001301769">
    <property type="component" value="Unassembled WGS sequence"/>
</dbReference>
<dbReference type="PANTHER" id="PTHR12606:SF141">
    <property type="entry name" value="GH15225P-RELATED"/>
    <property type="match status" value="1"/>
</dbReference>
<evidence type="ECO:0000256" key="3">
    <source>
        <dbReference type="ARBA" id="ARBA00022801"/>
    </source>
</evidence>
<dbReference type="PANTHER" id="PTHR12606">
    <property type="entry name" value="SENTRIN/SUMO-SPECIFIC PROTEASE"/>
    <property type="match status" value="1"/>
</dbReference>
<dbReference type="Pfam" id="PF02902">
    <property type="entry name" value="Peptidase_C48"/>
    <property type="match status" value="1"/>
</dbReference>
<evidence type="ECO:0000313" key="8">
    <source>
        <dbReference type="Proteomes" id="UP001301769"/>
    </source>
</evidence>
<proteinExistence type="inferred from homology"/>
<dbReference type="Gene3D" id="3.40.395.10">
    <property type="entry name" value="Adenoviral Proteinase, Chain A"/>
    <property type="match status" value="1"/>
</dbReference>
<feature type="region of interest" description="Disordered" evidence="5">
    <location>
        <begin position="665"/>
        <end position="693"/>
    </location>
</feature>
<evidence type="ECO:0000256" key="2">
    <source>
        <dbReference type="ARBA" id="ARBA00022670"/>
    </source>
</evidence>